<keyword evidence="2" id="KW-1185">Reference proteome</keyword>
<dbReference type="OrthoDB" id="35716at2157"/>
<accession>A0A2U9IIZ6</accession>
<dbReference type="AlphaFoldDB" id="A0A2U9IIZ6"/>
<evidence type="ECO:0000313" key="2">
    <source>
        <dbReference type="Proteomes" id="UP000248044"/>
    </source>
</evidence>
<dbReference type="KEGG" id="abri:DFR85_11440"/>
<dbReference type="Proteomes" id="UP000248044">
    <property type="component" value="Chromosome"/>
</dbReference>
<dbReference type="GeneID" id="36832778"/>
<protein>
    <submittedName>
        <fullName evidence="1">Uncharacterized protein</fullName>
    </submittedName>
</protein>
<organism evidence="1 2">
    <name type="scientific">Acidianus brierleyi</name>
    <dbReference type="NCBI Taxonomy" id="41673"/>
    <lineage>
        <taxon>Archaea</taxon>
        <taxon>Thermoproteota</taxon>
        <taxon>Thermoprotei</taxon>
        <taxon>Sulfolobales</taxon>
        <taxon>Sulfolobaceae</taxon>
        <taxon>Acidianus</taxon>
    </lineage>
</organism>
<name>A0A2U9IIZ6_9CREN</name>
<proteinExistence type="predicted"/>
<sequence length="230" mass="26609">MLEVDVNNTVSGDAKKSLETILQAMKIKSEELRKLDIKTESDVRKVFDSVFYAKKHYTDVISKTPLPQISQAFNELKDDNKSYNERVSSFLSKVNGGEREDIEDMAKEIIHFLEPEKYPLWTRWIWNKKRNSGSINYVLKDEVKINGEEDFWTSIDELKKVLDIFGLHSDNYYVTSVFLVYSYVRYLDYTTHLAVDKKAAGLIPTHLTTTALVLGLKPYLKVIKLANTRT</sequence>
<reference evidence="1 2" key="1">
    <citation type="submission" date="2018-05" db="EMBL/GenBank/DDBJ databases">
        <title>Complete Genome Sequences of Extremely Thermoacidophilic, Metal-Mobilizing Type-Strain Members of the Archaeal Family Sulfolobaceae: Acidianus brierleyi DSM-1651T, Acidianus sulfidivorans DSM-18786T, Metallosphaera hakonensis DSM-7519T, and Metallosphaera prunae DSM-10039T.</title>
        <authorList>
            <person name="Counts J.A."/>
            <person name="Kelly R.M."/>
        </authorList>
    </citation>
    <scope>NUCLEOTIDE SEQUENCE [LARGE SCALE GENOMIC DNA]</scope>
    <source>
        <strain evidence="1 2">DSM 1651</strain>
    </source>
</reference>
<evidence type="ECO:0000313" key="1">
    <source>
        <dbReference type="EMBL" id="AWR96003.1"/>
    </source>
</evidence>
<dbReference type="EMBL" id="CP029289">
    <property type="protein sequence ID" value="AWR96003.1"/>
    <property type="molecule type" value="Genomic_DNA"/>
</dbReference>
<dbReference type="RefSeq" id="WP_110271881.1">
    <property type="nucleotide sequence ID" value="NZ_CP029289.2"/>
</dbReference>
<gene>
    <name evidence="1" type="ORF">DFR85_11440</name>
</gene>